<feature type="region of interest" description="Disordered" evidence="1">
    <location>
        <begin position="25"/>
        <end position="51"/>
    </location>
</feature>
<sequence>MSRSCPGRWLDRSASGACSAQRGRFAGLPLTRRSREDGHAADRTAYSGPDRELPLGLDLLQPLGQLLGELVQFAPASDDRNKPDPGGAPLRGPSLSRAGRVLSARMEAEQAEVAVRRVAIEVTYLTPRRGLRLIFDT</sequence>
<protein>
    <submittedName>
        <fullName evidence="2">Uncharacterized protein</fullName>
    </submittedName>
</protein>
<dbReference type="EMBL" id="BAAABW010000017">
    <property type="protein sequence ID" value="GAA0354578.1"/>
    <property type="molecule type" value="Genomic_DNA"/>
</dbReference>
<name>A0ABP3GWI1_9ACTN</name>
<feature type="region of interest" description="Disordered" evidence="1">
    <location>
        <begin position="74"/>
        <end position="96"/>
    </location>
</feature>
<accession>A0ABP3GWI1</accession>
<feature type="compositionally biased region" description="Basic and acidic residues" evidence="1">
    <location>
        <begin position="33"/>
        <end position="42"/>
    </location>
</feature>
<organism evidence="2 3">
    <name type="scientific">Streptomyces blastmyceticus</name>
    <dbReference type="NCBI Taxonomy" id="68180"/>
    <lineage>
        <taxon>Bacteria</taxon>
        <taxon>Bacillati</taxon>
        <taxon>Actinomycetota</taxon>
        <taxon>Actinomycetes</taxon>
        <taxon>Kitasatosporales</taxon>
        <taxon>Streptomycetaceae</taxon>
        <taxon>Streptomyces</taxon>
    </lineage>
</organism>
<evidence type="ECO:0000313" key="2">
    <source>
        <dbReference type="EMBL" id="GAA0354578.1"/>
    </source>
</evidence>
<dbReference type="Proteomes" id="UP001500063">
    <property type="component" value="Unassembled WGS sequence"/>
</dbReference>
<evidence type="ECO:0000256" key="1">
    <source>
        <dbReference type="SAM" id="MobiDB-lite"/>
    </source>
</evidence>
<evidence type="ECO:0000313" key="3">
    <source>
        <dbReference type="Proteomes" id="UP001500063"/>
    </source>
</evidence>
<proteinExistence type="predicted"/>
<keyword evidence="3" id="KW-1185">Reference proteome</keyword>
<comment type="caution">
    <text evidence="2">The sequence shown here is derived from an EMBL/GenBank/DDBJ whole genome shotgun (WGS) entry which is preliminary data.</text>
</comment>
<reference evidence="3" key="1">
    <citation type="journal article" date="2019" name="Int. J. Syst. Evol. Microbiol.">
        <title>The Global Catalogue of Microorganisms (GCM) 10K type strain sequencing project: providing services to taxonomists for standard genome sequencing and annotation.</title>
        <authorList>
            <consortium name="The Broad Institute Genomics Platform"/>
            <consortium name="The Broad Institute Genome Sequencing Center for Infectious Disease"/>
            <person name="Wu L."/>
            <person name="Ma J."/>
        </authorList>
    </citation>
    <scope>NUCLEOTIDE SEQUENCE [LARGE SCALE GENOMIC DNA]</scope>
    <source>
        <strain evidence="3">JCM 4565</strain>
    </source>
</reference>
<gene>
    <name evidence="2" type="ORF">GCM10010319_34700</name>
</gene>